<name>A0A2I0VPT3_9ASPA</name>
<evidence type="ECO:0000256" key="1">
    <source>
        <dbReference type="SAM" id="MobiDB-lite"/>
    </source>
</evidence>
<dbReference type="EMBL" id="KZ503342">
    <property type="protein sequence ID" value="PKU65421.1"/>
    <property type="molecule type" value="Genomic_DNA"/>
</dbReference>
<accession>A0A2I0VPT3</accession>
<protein>
    <submittedName>
        <fullName evidence="2">Uncharacterized protein</fullName>
    </submittedName>
</protein>
<gene>
    <name evidence="2" type="ORF">MA16_Dca013566</name>
</gene>
<dbReference type="AlphaFoldDB" id="A0A2I0VPT3"/>
<feature type="region of interest" description="Disordered" evidence="1">
    <location>
        <begin position="1"/>
        <end position="106"/>
    </location>
</feature>
<keyword evidence="3" id="KW-1185">Reference proteome</keyword>
<evidence type="ECO:0000313" key="3">
    <source>
        <dbReference type="Proteomes" id="UP000233837"/>
    </source>
</evidence>
<sequence length="106" mass="10527">MAGGDRRSPPRYSSRSDGVREIGGSKGSDSSASRRDGGKVIEGSLGGGTGSGSSGSSSKERRLSVVGPYGTGDGEAERKQLVYTYSPAKSGGGKPEGSVNSALVSG</sequence>
<reference evidence="2 3" key="2">
    <citation type="journal article" date="2017" name="Nature">
        <title>The Apostasia genome and the evolution of orchids.</title>
        <authorList>
            <person name="Zhang G.Q."/>
            <person name="Liu K.W."/>
            <person name="Li Z."/>
            <person name="Lohaus R."/>
            <person name="Hsiao Y.Y."/>
            <person name="Niu S.C."/>
            <person name="Wang J.Y."/>
            <person name="Lin Y.C."/>
            <person name="Xu Q."/>
            <person name="Chen L.J."/>
            <person name="Yoshida K."/>
            <person name="Fujiwara S."/>
            <person name="Wang Z.W."/>
            <person name="Zhang Y.Q."/>
            <person name="Mitsuda N."/>
            <person name="Wang M."/>
            <person name="Liu G.H."/>
            <person name="Pecoraro L."/>
            <person name="Huang H.X."/>
            <person name="Xiao X.J."/>
            <person name="Lin M."/>
            <person name="Wu X.Y."/>
            <person name="Wu W.L."/>
            <person name="Chen Y.Y."/>
            <person name="Chang S.B."/>
            <person name="Sakamoto S."/>
            <person name="Ohme-Takagi M."/>
            <person name="Yagi M."/>
            <person name="Zeng S.J."/>
            <person name="Shen C.Y."/>
            <person name="Yeh C.M."/>
            <person name="Luo Y.B."/>
            <person name="Tsai W.C."/>
            <person name="Van de Peer Y."/>
            <person name="Liu Z.J."/>
        </authorList>
    </citation>
    <scope>NUCLEOTIDE SEQUENCE [LARGE SCALE GENOMIC DNA]</scope>
    <source>
        <tissue evidence="2">The whole plant</tissue>
    </source>
</reference>
<evidence type="ECO:0000313" key="2">
    <source>
        <dbReference type="EMBL" id="PKU65421.1"/>
    </source>
</evidence>
<reference evidence="2 3" key="1">
    <citation type="journal article" date="2016" name="Sci. Rep.">
        <title>The Dendrobium catenatum Lindl. genome sequence provides insights into polysaccharide synthase, floral development and adaptive evolution.</title>
        <authorList>
            <person name="Zhang G.Q."/>
            <person name="Xu Q."/>
            <person name="Bian C."/>
            <person name="Tsai W.C."/>
            <person name="Yeh C.M."/>
            <person name="Liu K.W."/>
            <person name="Yoshida K."/>
            <person name="Zhang L.S."/>
            <person name="Chang S.B."/>
            <person name="Chen F."/>
            <person name="Shi Y."/>
            <person name="Su Y.Y."/>
            <person name="Zhang Y.Q."/>
            <person name="Chen L.J."/>
            <person name="Yin Y."/>
            <person name="Lin M."/>
            <person name="Huang H."/>
            <person name="Deng H."/>
            <person name="Wang Z.W."/>
            <person name="Zhu S.L."/>
            <person name="Zhao X."/>
            <person name="Deng C."/>
            <person name="Niu S.C."/>
            <person name="Huang J."/>
            <person name="Wang M."/>
            <person name="Liu G.H."/>
            <person name="Yang H.J."/>
            <person name="Xiao X.J."/>
            <person name="Hsiao Y.Y."/>
            <person name="Wu W.L."/>
            <person name="Chen Y.Y."/>
            <person name="Mitsuda N."/>
            <person name="Ohme-Takagi M."/>
            <person name="Luo Y.B."/>
            <person name="Van de Peer Y."/>
            <person name="Liu Z.J."/>
        </authorList>
    </citation>
    <scope>NUCLEOTIDE SEQUENCE [LARGE SCALE GENOMIC DNA]</scope>
    <source>
        <tissue evidence="2">The whole plant</tissue>
    </source>
</reference>
<dbReference type="Proteomes" id="UP000233837">
    <property type="component" value="Unassembled WGS sequence"/>
</dbReference>
<feature type="compositionally biased region" description="Gly residues" evidence="1">
    <location>
        <begin position="44"/>
        <end position="53"/>
    </location>
</feature>
<proteinExistence type="predicted"/>
<organism evidence="2 3">
    <name type="scientific">Dendrobium catenatum</name>
    <dbReference type="NCBI Taxonomy" id="906689"/>
    <lineage>
        <taxon>Eukaryota</taxon>
        <taxon>Viridiplantae</taxon>
        <taxon>Streptophyta</taxon>
        <taxon>Embryophyta</taxon>
        <taxon>Tracheophyta</taxon>
        <taxon>Spermatophyta</taxon>
        <taxon>Magnoliopsida</taxon>
        <taxon>Liliopsida</taxon>
        <taxon>Asparagales</taxon>
        <taxon>Orchidaceae</taxon>
        <taxon>Epidendroideae</taxon>
        <taxon>Malaxideae</taxon>
        <taxon>Dendrobiinae</taxon>
        <taxon>Dendrobium</taxon>
    </lineage>
</organism>